<reference evidence="1 2" key="1">
    <citation type="submission" date="2021-06" db="EMBL/GenBank/DDBJ databases">
        <authorList>
            <person name="Kallberg Y."/>
            <person name="Tangrot J."/>
            <person name="Rosling A."/>
        </authorList>
    </citation>
    <scope>NUCLEOTIDE SEQUENCE [LARGE SCALE GENOMIC DNA]</scope>
    <source>
        <strain evidence="1 2">120-4 pot B 10/14</strain>
    </source>
</reference>
<feature type="non-terminal residue" evidence="1">
    <location>
        <position position="1"/>
    </location>
</feature>
<gene>
    <name evidence="1" type="ORF">GMARGA_LOCUS43630</name>
</gene>
<protein>
    <submittedName>
        <fullName evidence="1">38601_t:CDS:1</fullName>
    </submittedName>
</protein>
<dbReference type="Proteomes" id="UP000789901">
    <property type="component" value="Unassembled WGS sequence"/>
</dbReference>
<accession>A0ABN7XHW6</accession>
<evidence type="ECO:0000313" key="1">
    <source>
        <dbReference type="EMBL" id="CAG8854809.1"/>
    </source>
</evidence>
<comment type="caution">
    <text evidence="1">The sequence shown here is derived from an EMBL/GenBank/DDBJ whole genome shotgun (WGS) entry which is preliminary data.</text>
</comment>
<feature type="non-terminal residue" evidence="1">
    <location>
        <position position="45"/>
    </location>
</feature>
<evidence type="ECO:0000313" key="2">
    <source>
        <dbReference type="Proteomes" id="UP000789901"/>
    </source>
</evidence>
<sequence>RNTLSSAVLSRYETVDTLPIQTTRHDPIARRYGVARATLCRKELN</sequence>
<proteinExistence type="predicted"/>
<keyword evidence="2" id="KW-1185">Reference proteome</keyword>
<dbReference type="EMBL" id="CAJVQB010142627">
    <property type="protein sequence ID" value="CAG8854809.1"/>
    <property type="molecule type" value="Genomic_DNA"/>
</dbReference>
<name>A0ABN7XHW6_GIGMA</name>
<organism evidence="1 2">
    <name type="scientific">Gigaspora margarita</name>
    <dbReference type="NCBI Taxonomy" id="4874"/>
    <lineage>
        <taxon>Eukaryota</taxon>
        <taxon>Fungi</taxon>
        <taxon>Fungi incertae sedis</taxon>
        <taxon>Mucoromycota</taxon>
        <taxon>Glomeromycotina</taxon>
        <taxon>Glomeromycetes</taxon>
        <taxon>Diversisporales</taxon>
        <taxon>Gigasporaceae</taxon>
        <taxon>Gigaspora</taxon>
    </lineage>
</organism>